<evidence type="ECO:0000313" key="2">
    <source>
        <dbReference type="EMBL" id="MFC3676069.1"/>
    </source>
</evidence>
<name>A0ABV7VFZ3_9PROT</name>
<sequence>MPVTRRPAHLDVPPSGPSLVTRNLRLERGRTSIRLERVEWAALDAICTSEGIDRHAFATRVDRDPMRHEKTLTSRVRSAILTYFISRSGIGATPPVALGDGGFRAVRLDGSGQEETHG</sequence>
<accession>A0ABV7VFZ3</accession>
<dbReference type="Gene3D" id="1.10.3990.20">
    <property type="entry name" value="protein bp1543"/>
    <property type="match status" value="1"/>
</dbReference>
<dbReference type="Pfam" id="PF13467">
    <property type="entry name" value="RHH_4"/>
    <property type="match status" value="1"/>
</dbReference>
<comment type="caution">
    <text evidence="2">The sequence shown here is derived from an EMBL/GenBank/DDBJ whole genome shotgun (WGS) entry which is preliminary data.</text>
</comment>
<dbReference type="EMBL" id="JBHRYJ010000002">
    <property type="protein sequence ID" value="MFC3676069.1"/>
    <property type="molecule type" value="Genomic_DNA"/>
</dbReference>
<gene>
    <name evidence="2" type="ORF">ACFOOQ_10980</name>
</gene>
<organism evidence="2 3">
    <name type="scientific">Ferrovibrio xuzhouensis</name>
    <dbReference type="NCBI Taxonomy" id="1576914"/>
    <lineage>
        <taxon>Bacteria</taxon>
        <taxon>Pseudomonadati</taxon>
        <taxon>Pseudomonadota</taxon>
        <taxon>Alphaproteobacteria</taxon>
        <taxon>Rhodospirillales</taxon>
        <taxon>Rhodospirillaceae</taxon>
        <taxon>Ferrovibrio</taxon>
    </lineage>
</organism>
<reference evidence="3" key="1">
    <citation type="journal article" date="2019" name="Int. J. Syst. Evol. Microbiol.">
        <title>The Global Catalogue of Microorganisms (GCM) 10K type strain sequencing project: providing services to taxonomists for standard genome sequencing and annotation.</title>
        <authorList>
            <consortium name="The Broad Institute Genomics Platform"/>
            <consortium name="The Broad Institute Genome Sequencing Center for Infectious Disease"/>
            <person name="Wu L."/>
            <person name="Ma J."/>
        </authorList>
    </citation>
    <scope>NUCLEOTIDE SEQUENCE [LARGE SCALE GENOMIC DNA]</scope>
    <source>
        <strain evidence="3">KCTC 42182</strain>
    </source>
</reference>
<dbReference type="RefSeq" id="WP_379725988.1">
    <property type="nucleotide sequence ID" value="NZ_JBHRYJ010000002.1"/>
</dbReference>
<dbReference type="Proteomes" id="UP001595711">
    <property type="component" value="Unassembled WGS sequence"/>
</dbReference>
<protein>
    <submittedName>
        <fullName evidence="2">Ribbon-helix-helix domain-containing protein</fullName>
    </submittedName>
</protein>
<feature type="domain" description="Ribbon-helix-helix" evidence="1">
    <location>
        <begin position="20"/>
        <end position="84"/>
    </location>
</feature>
<keyword evidence="3" id="KW-1185">Reference proteome</keyword>
<evidence type="ECO:0000259" key="1">
    <source>
        <dbReference type="Pfam" id="PF13467"/>
    </source>
</evidence>
<evidence type="ECO:0000313" key="3">
    <source>
        <dbReference type="Proteomes" id="UP001595711"/>
    </source>
</evidence>
<dbReference type="InterPro" id="IPR027373">
    <property type="entry name" value="RHH_dom"/>
</dbReference>
<proteinExistence type="predicted"/>
<dbReference type="InterPro" id="IPR038268">
    <property type="entry name" value="RHH_sf"/>
</dbReference>